<evidence type="ECO:0000313" key="1">
    <source>
        <dbReference type="EMBL" id="VDL66651.1"/>
    </source>
</evidence>
<evidence type="ECO:0000313" key="3">
    <source>
        <dbReference type="WBParaSite" id="NBR_0000306001-mRNA-1"/>
    </source>
</evidence>
<reference evidence="1 2" key="2">
    <citation type="submission" date="2018-11" db="EMBL/GenBank/DDBJ databases">
        <authorList>
            <consortium name="Pathogen Informatics"/>
        </authorList>
    </citation>
    <scope>NUCLEOTIDE SEQUENCE [LARGE SCALE GENOMIC DNA]</scope>
</reference>
<dbReference type="EMBL" id="UYSL01004145">
    <property type="protein sequence ID" value="VDL66651.1"/>
    <property type="molecule type" value="Genomic_DNA"/>
</dbReference>
<proteinExistence type="predicted"/>
<gene>
    <name evidence="1" type="ORF">NBR_LOCUS3062</name>
</gene>
<protein>
    <submittedName>
        <fullName evidence="3">Histone domain-containing protein</fullName>
    </submittedName>
</protein>
<dbReference type="Proteomes" id="UP000271162">
    <property type="component" value="Unassembled WGS sequence"/>
</dbReference>
<dbReference type="WBParaSite" id="NBR_0000306001-mRNA-1">
    <property type="protein sequence ID" value="NBR_0000306001-mRNA-1"/>
    <property type="gene ID" value="NBR_0000306001"/>
</dbReference>
<accession>A0A0N4XKK8</accession>
<organism evidence="3">
    <name type="scientific">Nippostrongylus brasiliensis</name>
    <name type="common">Rat hookworm</name>
    <dbReference type="NCBI Taxonomy" id="27835"/>
    <lineage>
        <taxon>Eukaryota</taxon>
        <taxon>Metazoa</taxon>
        <taxon>Ecdysozoa</taxon>
        <taxon>Nematoda</taxon>
        <taxon>Chromadorea</taxon>
        <taxon>Rhabditida</taxon>
        <taxon>Rhabditina</taxon>
        <taxon>Rhabditomorpha</taxon>
        <taxon>Strongyloidea</taxon>
        <taxon>Heligmosomidae</taxon>
        <taxon>Nippostrongylus</taxon>
    </lineage>
</organism>
<name>A0A0N4XKK8_NIPBR</name>
<keyword evidence="2" id="KW-1185">Reference proteome</keyword>
<dbReference type="AlphaFoldDB" id="A0A0N4XKK8"/>
<sequence>MDTKAKNWCTSVACGEKIEEETEKSLVKEMLKRKRVPLYKKNAQSLTALLSARTNLTLRDLTTLFKKGLRLLLNAPTSSKYSICRIMTETDEQEICSCPPILYLERMT</sequence>
<reference evidence="3" key="1">
    <citation type="submission" date="2017-02" db="UniProtKB">
        <authorList>
            <consortium name="WormBaseParasite"/>
        </authorList>
    </citation>
    <scope>IDENTIFICATION</scope>
</reference>
<evidence type="ECO:0000313" key="2">
    <source>
        <dbReference type="Proteomes" id="UP000271162"/>
    </source>
</evidence>